<dbReference type="GO" id="GO:0043022">
    <property type="term" value="F:ribosome binding"/>
    <property type="evidence" value="ECO:0007669"/>
    <property type="project" value="InterPro"/>
</dbReference>
<dbReference type="GO" id="GO:0030544">
    <property type="term" value="F:Hsp70 protein binding"/>
    <property type="evidence" value="ECO:0007669"/>
    <property type="project" value="InterPro"/>
</dbReference>
<dbReference type="InterPro" id="IPR044634">
    <property type="entry name" value="Zuotin/DnaJC2"/>
</dbReference>
<keyword evidence="4" id="KW-1185">Reference proteome</keyword>
<organism evidence="3 4">
    <name type="scientific">Reticulomyxa filosa</name>
    <dbReference type="NCBI Taxonomy" id="46433"/>
    <lineage>
        <taxon>Eukaryota</taxon>
        <taxon>Sar</taxon>
        <taxon>Rhizaria</taxon>
        <taxon>Retaria</taxon>
        <taxon>Foraminifera</taxon>
        <taxon>Monothalamids</taxon>
        <taxon>Reticulomyxidae</taxon>
        <taxon>Reticulomyxa</taxon>
    </lineage>
</organism>
<reference evidence="3 4" key="1">
    <citation type="journal article" date="2013" name="Curr. Biol.">
        <title>The Genome of the Foraminiferan Reticulomyxa filosa.</title>
        <authorList>
            <person name="Glockner G."/>
            <person name="Hulsmann N."/>
            <person name="Schleicher M."/>
            <person name="Noegel A.A."/>
            <person name="Eichinger L."/>
            <person name="Gallinger C."/>
            <person name="Pawlowski J."/>
            <person name="Sierra R."/>
            <person name="Euteneuer U."/>
            <person name="Pillet L."/>
            <person name="Moustafa A."/>
            <person name="Platzer M."/>
            <person name="Groth M."/>
            <person name="Szafranski K."/>
            <person name="Schliwa M."/>
        </authorList>
    </citation>
    <scope>NUCLEOTIDE SEQUENCE [LARGE SCALE GENOMIC DNA]</scope>
</reference>
<evidence type="ECO:0000313" key="3">
    <source>
        <dbReference type="EMBL" id="ETO29435.1"/>
    </source>
</evidence>
<dbReference type="AlphaFoldDB" id="X6NT38"/>
<feature type="non-terminal residue" evidence="3">
    <location>
        <position position="1"/>
    </location>
</feature>
<evidence type="ECO:0000256" key="1">
    <source>
        <dbReference type="SAM" id="MobiDB-lite"/>
    </source>
</evidence>
<comment type="caution">
    <text evidence="3">The sequence shown here is derived from an EMBL/GenBank/DDBJ whole genome shotgun (WGS) entry which is preliminary data.</text>
</comment>
<sequence length="368" mass="44008">TISKLVQMCKERDPRLIRMEERERRAIMLEERQKEQRRQEREAERLRKEQEIEEKERKREEERQMEQRRVEQEKDRIRREIQQLPIEMRKLFNKPFFQQQKISEKHIDCVCLHATREELKTIVHELQASPQKQLDQFHHLFQVCKQRELDKKTKKEELEKKEKETNKFGTLPWTVAELKHLTQLCIKFPRGTENRWDVIYKEFLRKQKSSPASSNQSGKSQPYRSLEELIATAHDLQKGNIKMPTKKDTNVLKKNTDVTVASATATASSTSSSGKTKTLSPLEKELAEIRSRYETDVSDESWTKAQNVLETVLRELMPVKKEQQWSMETFWEQIGKRLADYGKTPTDCEERFKYVREVLICKKKYQPQ</sequence>
<dbReference type="Gene3D" id="1.10.10.60">
    <property type="entry name" value="Homeodomain-like"/>
    <property type="match status" value="1"/>
</dbReference>
<dbReference type="GO" id="GO:0006450">
    <property type="term" value="P:regulation of translational fidelity"/>
    <property type="evidence" value="ECO:0007669"/>
    <property type="project" value="InterPro"/>
</dbReference>
<protein>
    <recommendedName>
        <fullName evidence="2">Myb-like domain-containing protein</fullName>
    </recommendedName>
</protein>
<gene>
    <name evidence="3" type="ORF">RFI_07685</name>
</gene>
<dbReference type="InterPro" id="IPR001005">
    <property type="entry name" value="SANT/Myb"/>
</dbReference>
<dbReference type="PANTHER" id="PTHR43999">
    <property type="entry name" value="DNAJ HOMOLOG SUBFAMILY C MEMBER 2"/>
    <property type="match status" value="1"/>
</dbReference>
<dbReference type="GO" id="GO:0051083">
    <property type="term" value="P:'de novo' cotranslational protein folding"/>
    <property type="evidence" value="ECO:0007669"/>
    <property type="project" value="InterPro"/>
</dbReference>
<dbReference type="EMBL" id="ASPP01006067">
    <property type="protein sequence ID" value="ETO29435.1"/>
    <property type="molecule type" value="Genomic_DNA"/>
</dbReference>
<proteinExistence type="predicted"/>
<evidence type="ECO:0000259" key="2">
    <source>
        <dbReference type="Pfam" id="PF23082"/>
    </source>
</evidence>
<dbReference type="GO" id="GO:0005829">
    <property type="term" value="C:cytosol"/>
    <property type="evidence" value="ECO:0007669"/>
    <property type="project" value="TreeGrafter"/>
</dbReference>
<feature type="region of interest" description="Disordered" evidence="1">
    <location>
        <begin position="30"/>
        <end position="74"/>
    </location>
</feature>
<feature type="domain" description="Myb-like" evidence="2">
    <location>
        <begin position="172"/>
        <end position="208"/>
    </location>
</feature>
<evidence type="ECO:0000313" key="4">
    <source>
        <dbReference type="Proteomes" id="UP000023152"/>
    </source>
</evidence>
<dbReference type="PANTHER" id="PTHR43999:SF1">
    <property type="entry name" value="DNAJ HOMOLOG SUBFAMILY C MEMBER 2"/>
    <property type="match status" value="1"/>
</dbReference>
<dbReference type="Pfam" id="PF23082">
    <property type="entry name" value="Myb_DNA-binding_2"/>
    <property type="match status" value="1"/>
</dbReference>
<name>X6NT38_RETFI</name>
<accession>X6NT38</accession>
<dbReference type="Proteomes" id="UP000023152">
    <property type="component" value="Unassembled WGS sequence"/>
</dbReference>